<gene>
    <name evidence="3" type="ORF">HY544_00195</name>
</gene>
<evidence type="ECO:0000259" key="2">
    <source>
        <dbReference type="Pfam" id="PF00892"/>
    </source>
</evidence>
<feature type="transmembrane region" description="Helical" evidence="1">
    <location>
        <begin position="66"/>
        <end position="86"/>
    </location>
</feature>
<feature type="transmembrane region" description="Helical" evidence="1">
    <location>
        <begin position="211"/>
        <end position="235"/>
    </location>
</feature>
<evidence type="ECO:0000313" key="3">
    <source>
        <dbReference type="EMBL" id="MBI4209917.1"/>
    </source>
</evidence>
<protein>
    <submittedName>
        <fullName evidence="3">DMT family transporter</fullName>
    </submittedName>
</protein>
<dbReference type="InterPro" id="IPR000620">
    <property type="entry name" value="EamA_dom"/>
</dbReference>
<dbReference type="Proteomes" id="UP000732298">
    <property type="component" value="Unassembled WGS sequence"/>
</dbReference>
<dbReference type="SUPFAM" id="SSF103481">
    <property type="entry name" value="Multidrug resistance efflux transporter EmrE"/>
    <property type="match status" value="1"/>
</dbReference>
<keyword evidence="1" id="KW-0812">Transmembrane</keyword>
<evidence type="ECO:0000256" key="1">
    <source>
        <dbReference type="SAM" id="Phobius"/>
    </source>
</evidence>
<feature type="transmembrane region" description="Helical" evidence="1">
    <location>
        <begin position="152"/>
        <end position="174"/>
    </location>
</feature>
<feature type="transmembrane region" description="Helical" evidence="1">
    <location>
        <begin position="119"/>
        <end position="140"/>
    </location>
</feature>
<comment type="caution">
    <text evidence="3">The sequence shown here is derived from an EMBL/GenBank/DDBJ whole genome shotgun (WGS) entry which is preliminary data.</text>
</comment>
<keyword evidence="1" id="KW-1133">Transmembrane helix</keyword>
<dbReference type="GO" id="GO:0016020">
    <property type="term" value="C:membrane"/>
    <property type="evidence" value="ECO:0007669"/>
    <property type="project" value="InterPro"/>
</dbReference>
<keyword evidence="1" id="KW-0472">Membrane</keyword>
<dbReference type="EMBL" id="JACQPB010000002">
    <property type="protein sequence ID" value="MBI4209917.1"/>
    <property type="molecule type" value="Genomic_DNA"/>
</dbReference>
<feature type="transmembrane region" description="Helical" evidence="1">
    <location>
        <begin position="93"/>
        <end position="113"/>
    </location>
</feature>
<proteinExistence type="predicted"/>
<evidence type="ECO:0000313" key="4">
    <source>
        <dbReference type="Proteomes" id="UP000732298"/>
    </source>
</evidence>
<reference evidence="3" key="1">
    <citation type="submission" date="2020-07" db="EMBL/GenBank/DDBJ databases">
        <title>Huge and variable diversity of episymbiotic CPR bacteria and DPANN archaea in groundwater ecosystems.</title>
        <authorList>
            <person name="He C.Y."/>
            <person name="Keren R."/>
            <person name="Whittaker M."/>
            <person name="Farag I.F."/>
            <person name="Doudna J."/>
            <person name="Cate J.H.D."/>
            <person name="Banfield J.F."/>
        </authorList>
    </citation>
    <scope>NUCLEOTIDE SEQUENCE</scope>
    <source>
        <strain evidence="3">NC_groundwater_1296_Ag_S-0.2um_52_80</strain>
    </source>
</reference>
<name>A0A8T3YK08_9ARCH</name>
<feature type="transmembrane region" description="Helical" evidence="1">
    <location>
        <begin position="241"/>
        <end position="262"/>
    </location>
</feature>
<dbReference type="Pfam" id="PF00892">
    <property type="entry name" value="EamA"/>
    <property type="match status" value="2"/>
</dbReference>
<feature type="transmembrane region" description="Helical" evidence="1">
    <location>
        <begin position="6"/>
        <end position="25"/>
    </location>
</feature>
<accession>A0A8T3YK08</accession>
<dbReference type="AlphaFoldDB" id="A0A8T3YK08"/>
<feature type="transmembrane region" description="Helical" evidence="1">
    <location>
        <begin position="269"/>
        <end position="288"/>
    </location>
</feature>
<feature type="domain" description="EamA" evidence="2">
    <location>
        <begin position="8"/>
        <end position="136"/>
    </location>
</feature>
<feature type="transmembrane region" description="Helical" evidence="1">
    <location>
        <begin position="37"/>
        <end position="54"/>
    </location>
</feature>
<feature type="transmembrane region" description="Helical" evidence="1">
    <location>
        <begin position="180"/>
        <end position="199"/>
    </location>
</feature>
<organism evidence="3 4">
    <name type="scientific">Candidatus Iainarchaeum sp</name>
    <dbReference type="NCBI Taxonomy" id="3101447"/>
    <lineage>
        <taxon>Archaea</taxon>
        <taxon>Candidatus Iainarchaeota</taxon>
        <taxon>Candidatus Iainarchaeia</taxon>
        <taxon>Candidatus Iainarchaeales</taxon>
        <taxon>Candidatus Iainarchaeaceae</taxon>
        <taxon>Candidatus Iainarchaeum</taxon>
    </lineage>
</organism>
<feature type="domain" description="EamA" evidence="2">
    <location>
        <begin position="152"/>
        <end position="284"/>
    </location>
</feature>
<dbReference type="InterPro" id="IPR037185">
    <property type="entry name" value="EmrE-like"/>
</dbReference>
<dbReference type="Gene3D" id="1.10.3730.20">
    <property type="match status" value="1"/>
</dbReference>
<sequence length="289" mass="30570">MALAENLVLAAFGAMLCWGIGDFLIQKSVRKIGDIETLAFIGIVGAVGLLPFIAQDFHKLSQGNVLFLAGIGIVTFIVAVLNFEALKQGKLSVVEVILELELPVTVILGFIFLRESLTLAQLAVISTVFIGIMLMATRHLSIGHFARNLERGAMIAGASAIGMGLVNFLTGVGAKGISPIMVIWVPWIGFTALCLAYLWKKGALRELLSNASKYPALLAATGAFDTAAWLLFAIAVSGSQISLIIGVTESYPAIAIALGVWLNKESVMLHQYFGAALAIASSIALALII</sequence>